<organism evidence="1 2">
    <name type="scientific">Pseudolycoriella hygida</name>
    <dbReference type="NCBI Taxonomy" id="35572"/>
    <lineage>
        <taxon>Eukaryota</taxon>
        <taxon>Metazoa</taxon>
        <taxon>Ecdysozoa</taxon>
        <taxon>Arthropoda</taxon>
        <taxon>Hexapoda</taxon>
        <taxon>Insecta</taxon>
        <taxon>Pterygota</taxon>
        <taxon>Neoptera</taxon>
        <taxon>Endopterygota</taxon>
        <taxon>Diptera</taxon>
        <taxon>Nematocera</taxon>
        <taxon>Sciaroidea</taxon>
        <taxon>Sciaridae</taxon>
        <taxon>Pseudolycoriella</taxon>
    </lineage>
</organism>
<evidence type="ECO:0000313" key="2">
    <source>
        <dbReference type="Proteomes" id="UP001151699"/>
    </source>
</evidence>
<evidence type="ECO:0000313" key="1">
    <source>
        <dbReference type="EMBL" id="KAJ6649126.1"/>
    </source>
</evidence>
<dbReference type="Proteomes" id="UP001151699">
    <property type="component" value="Chromosome A"/>
</dbReference>
<dbReference type="EMBL" id="WJQU01000001">
    <property type="protein sequence ID" value="KAJ6649126.1"/>
    <property type="molecule type" value="Genomic_DNA"/>
</dbReference>
<reference evidence="1" key="1">
    <citation type="submission" date="2022-07" db="EMBL/GenBank/DDBJ databases">
        <authorList>
            <person name="Trinca V."/>
            <person name="Uliana J.V.C."/>
            <person name="Torres T.T."/>
            <person name="Ward R.J."/>
            <person name="Monesi N."/>
        </authorList>
    </citation>
    <scope>NUCLEOTIDE SEQUENCE</scope>
    <source>
        <strain evidence="1">HSMRA1968</strain>
        <tissue evidence="1">Whole embryos</tissue>
    </source>
</reference>
<accession>A0A9Q0NGJ9</accession>
<sequence>MSPSIEGDNKIVIKLQNVTKMEMHNLHNEEGSDTEMDESRPMITTFHASNCEKILFDNRKATTDDKCTTNM</sequence>
<gene>
    <name evidence="1" type="ORF">Bhyg_04359</name>
</gene>
<dbReference type="AlphaFoldDB" id="A0A9Q0NGJ9"/>
<name>A0A9Q0NGJ9_9DIPT</name>
<protein>
    <submittedName>
        <fullName evidence="1">Uncharacterized protein</fullName>
    </submittedName>
</protein>
<comment type="caution">
    <text evidence="1">The sequence shown here is derived from an EMBL/GenBank/DDBJ whole genome shotgun (WGS) entry which is preliminary data.</text>
</comment>
<proteinExistence type="predicted"/>
<keyword evidence="2" id="KW-1185">Reference proteome</keyword>